<proteinExistence type="predicted"/>
<evidence type="ECO:0000313" key="2">
    <source>
        <dbReference type="Proteomes" id="UP000008974"/>
    </source>
</evidence>
<dbReference type="VEuPathDB" id="GiardiaDB:GLP15_3728"/>
<dbReference type="Proteomes" id="UP000008974">
    <property type="component" value="Unassembled WGS sequence"/>
</dbReference>
<dbReference type="AlphaFoldDB" id="E1F5W1"/>
<dbReference type="InterPro" id="IPR052798">
    <property type="entry name" value="Giardia_VSA"/>
</dbReference>
<feature type="non-terminal residue" evidence="1">
    <location>
        <position position="600"/>
    </location>
</feature>
<dbReference type="InterPro" id="IPR009030">
    <property type="entry name" value="Growth_fac_rcpt_cys_sf"/>
</dbReference>
<organism evidence="1 2">
    <name type="scientific">Giardia intestinalis (strain P15)</name>
    <name type="common">Giardia lamblia</name>
    <dbReference type="NCBI Taxonomy" id="658858"/>
    <lineage>
        <taxon>Eukaryota</taxon>
        <taxon>Metamonada</taxon>
        <taxon>Diplomonadida</taxon>
        <taxon>Hexamitidae</taxon>
        <taxon>Giardiinae</taxon>
        <taxon>Giardia</taxon>
    </lineage>
</organism>
<dbReference type="EMBL" id="ACVC01000192">
    <property type="protein sequence ID" value="EFO62192.1"/>
    <property type="molecule type" value="Genomic_DNA"/>
</dbReference>
<dbReference type="PANTHER" id="PTHR23275:SF100">
    <property type="entry name" value="EGF-LIKE DOMAIN-CONTAINING PROTEIN"/>
    <property type="match status" value="1"/>
</dbReference>
<name>E1F5W1_GIAIA</name>
<gene>
    <name evidence="1" type="ORF">GLP15_3728</name>
</gene>
<protein>
    <submittedName>
        <fullName evidence="1">VSP</fullName>
    </submittedName>
</protein>
<sequence length="600" mass="62583">MCPKYYWRRAFMRENSLEICRPSAIKNPMLGLLSLLFAASFCRVFTDQYHNGFGIECGQGHEHCLLNRCILIGSAKVCTQCKSGYVPIDGVCRPYSKGASSVCISEGPLSPNSPSRCIDCRLGKSMFLFYGGCYTQDRSSIGGYICSRASGGMCTECNVGAQGSYVFTNPNISAAERCILCSDTTGFSGYRGVSECHSCAQPVGSGVATALCTKCRSPEQGGDLGPIDHQCQAKGPHDCRAGVCLSCYKTHLLHQSGCYSRHSTTGTAVCAAANQYVLDNVTICGECADASYAPINGACTRVQGGTADAEPHDCTQGRDKGLCTDCAGSAESFLFYGGCYGKGSGTGAKLCSAVASGVCTEWKRQFDFIFSKDGKSGGYLCGDAENGGISGCATCSYGDGALTCTRCSSGYLGVDGRSCSEGCGDGARGVCAGTAEGSEPAGWACRCVCKPGLYNNSGACTSCADSCAVCKEGVPDGCQRCKPGKVLEPSVVARETARCVDECTAGGECAECAIAIDGSRYCTRCRDPSMYPLNGVCLAGAREDQYCTSRGDGVCTACAEGAFLMSGGCYRTGVYPGSVICSVQSGGRCKETKKGYEMSD</sequence>
<evidence type="ECO:0000313" key="1">
    <source>
        <dbReference type="EMBL" id="EFO62192.1"/>
    </source>
</evidence>
<dbReference type="Pfam" id="PF03302">
    <property type="entry name" value="VSP"/>
    <property type="match status" value="1"/>
</dbReference>
<dbReference type="PANTHER" id="PTHR23275">
    <property type="entry name" value="CABRIOLET.-RELATED"/>
    <property type="match status" value="1"/>
</dbReference>
<comment type="caution">
    <text evidence="1">The sequence shown here is derived from an EMBL/GenBank/DDBJ whole genome shotgun (WGS) entry which is preliminary data.</text>
</comment>
<accession>E1F5W1</accession>
<reference evidence="1 2" key="1">
    <citation type="journal article" date="2010" name="BMC Genomics">
        <title>Genome analysis and comparative genomics of a Giardia intestinalis assemblage E isolate.</title>
        <authorList>
            <person name="Jerlstrom-Hultqvist J."/>
            <person name="Franzen O."/>
            <person name="Ankarklev J."/>
            <person name="Xu F."/>
            <person name="Nohynkova E."/>
            <person name="Andersson J.O."/>
            <person name="Svard S.G."/>
            <person name="Andersson B."/>
        </authorList>
    </citation>
    <scope>NUCLEOTIDE SEQUENCE [LARGE SCALE GENOMIC DNA]</scope>
    <source>
        <strain evidence="1 2">P15</strain>
    </source>
</reference>
<dbReference type="InterPro" id="IPR005127">
    <property type="entry name" value="Giardia_VSP"/>
</dbReference>
<dbReference type="SUPFAM" id="SSF57184">
    <property type="entry name" value="Growth factor receptor domain"/>
    <property type="match status" value="1"/>
</dbReference>